<dbReference type="EMBL" id="JAOYFB010000001">
    <property type="protein sequence ID" value="KAK4005526.1"/>
    <property type="molecule type" value="Genomic_DNA"/>
</dbReference>
<sequence>MKGNEHNCSQVWVQQDVEEELGKSLRIVCDKIRVLEERKLNLQSTVLLPSGILAKWLFKKFNIQGNNHMGDSIRSVWQGITEEARLQIYSESVGHKVKVQQQQSVIEAELEKLRLKLKCFTAKIKPEGKNLSVCNFFQGEDLEDRILDYACQECGKIYQTRDSFSKHKNKKHPWQLQHQLVPVEPVPLVPVEHVPLVPVQPVPLEPVEPVPLEPVQPVPLEPVQPVPLAPVQPVPVPDDPVPFVSPTTSKNGSVSFTSGKLRLGLYKRPVPKDNCNTKSAATTAKSFPSDAHYRANLAYRQKTGVDRPNGRNVTLLCDCSDMRPAVLNVVTHNADHILNRGADYFWCSRKAIKKIGQSVEDLTPIQKLEYNKRCNFFKPTKTAPEAVCSVQSTVGADYVCSNTVFTSELILIRFRVVKKRIF</sequence>
<comment type="caution">
    <text evidence="3">The sequence shown here is derived from an EMBL/GenBank/DDBJ whole genome shotgun (WGS) entry which is preliminary data.</text>
</comment>
<dbReference type="PROSITE" id="PS50157">
    <property type="entry name" value="ZINC_FINGER_C2H2_2"/>
    <property type="match status" value="1"/>
</dbReference>
<reference evidence="3 4" key="1">
    <citation type="journal article" date="2023" name="Nucleic Acids Res.">
        <title>The hologenome of Daphnia magna reveals possible DNA methylation and microbiome-mediated evolution of the host genome.</title>
        <authorList>
            <person name="Chaturvedi A."/>
            <person name="Li X."/>
            <person name="Dhandapani V."/>
            <person name="Marshall H."/>
            <person name="Kissane S."/>
            <person name="Cuenca-Cambronero M."/>
            <person name="Asole G."/>
            <person name="Calvet F."/>
            <person name="Ruiz-Romero M."/>
            <person name="Marangio P."/>
            <person name="Guigo R."/>
            <person name="Rago D."/>
            <person name="Mirbahai L."/>
            <person name="Eastwood N."/>
            <person name="Colbourne J.K."/>
            <person name="Zhou J."/>
            <person name="Mallon E."/>
            <person name="Orsini L."/>
        </authorList>
    </citation>
    <scope>NUCLEOTIDE SEQUENCE [LARGE SCALE GENOMIC DNA]</scope>
    <source>
        <strain evidence="3">LRV0_1</strain>
    </source>
</reference>
<evidence type="ECO:0000313" key="4">
    <source>
        <dbReference type="Proteomes" id="UP001234178"/>
    </source>
</evidence>
<gene>
    <name evidence="3" type="ORF">OUZ56_007232</name>
</gene>
<dbReference type="Proteomes" id="UP001234178">
    <property type="component" value="Unassembled WGS sequence"/>
</dbReference>
<keyword evidence="1" id="KW-0479">Metal-binding</keyword>
<evidence type="ECO:0000313" key="3">
    <source>
        <dbReference type="EMBL" id="KAK4005526.1"/>
    </source>
</evidence>
<accession>A0ABQ9YY23</accession>
<evidence type="ECO:0000259" key="2">
    <source>
        <dbReference type="PROSITE" id="PS50157"/>
    </source>
</evidence>
<feature type="domain" description="C2H2-type" evidence="2">
    <location>
        <begin position="149"/>
        <end position="172"/>
    </location>
</feature>
<keyword evidence="1" id="KW-0863">Zinc-finger</keyword>
<evidence type="ECO:0000256" key="1">
    <source>
        <dbReference type="PROSITE-ProRule" id="PRU00042"/>
    </source>
</evidence>
<keyword evidence="1" id="KW-0862">Zinc</keyword>
<protein>
    <recommendedName>
        <fullName evidence="2">C2H2-type domain-containing protein</fullName>
    </recommendedName>
</protein>
<dbReference type="PROSITE" id="PS00028">
    <property type="entry name" value="ZINC_FINGER_C2H2_1"/>
    <property type="match status" value="1"/>
</dbReference>
<keyword evidence="4" id="KW-1185">Reference proteome</keyword>
<name>A0ABQ9YY23_9CRUS</name>
<organism evidence="3 4">
    <name type="scientific">Daphnia magna</name>
    <dbReference type="NCBI Taxonomy" id="35525"/>
    <lineage>
        <taxon>Eukaryota</taxon>
        <taxon>Metazoa</taxon>
        <taxon>Ecdysozoa</taxon>
        <taxon>Arthropoda</taxon>
        <taxon>Crustacea</taxon>
        <taxon>Branchiopoda</taxon>
        <taxon>Diplostraca</taxon>
        <taxon>Cladocera</taxon>
        <taxon>Anomopoda</taxon>
        <taxon>Daphniidae</taxon>
        <taxon>Daphnia</taxon>
    </lineage>
</organism>
<proteinExistence type="predicted"/>
<dbReference type="InterPro" id="IPR013087">
    <property type="entry name" value="Znf_C2H2_type"/>
</dbReference>